<comment type="caution">
    <text evidence="2">The sequence shown here is derived from an EMBL/GenBank/DDBJ whole genome shotgun (WGS) entry which is preliminary data.</text>
</comment>
<evidence type="ECO:0000256" key="1">
    <source>
        <dbReference type="SAM" id="MobiDB-lite"/>
    </source>
</evidence>
<evidence type="ECO:0000313" key="3">
    <source>
        <dbReference type="Proteomes" id="UP000186601"/>
    </source>
</evidence>
<dbReference type="Proteomes" id="UP000186601">
    <property type="component" value="Unassembled WGS sequence"/>
</dbReference>
<gene>
    <name evidence="2" type="ORF">PHLCEN_2v765</name>
</gene>
<organism evidence="2 3">
    <name type="scientific">Hermanssonia centrifuga</name>
    <dbReference type="NCBI Taxonomy" id="98765"/>
    <lineage>
        <taxon>Eukaryota</taxon>
        <taxon>Fungi</taxon>
        <taxon>Dikarya</taxon>
        <taxon>Basidiomycota</taxon>
        <taxon>Agaricomycotina</taxon>
        <taxon>Agaricomycetes</taxon>
        <taxon>Polyporales</taxon>
        <taxon>Meruliaceae</taxon>
        <taxon>Hermanssonia</taxon>
    </lineage>
</organism>
<protein>
    <submittedName>
        <fullName evidence="2">Uncharacterized protein</fullName>
    </submittedName>
</protein>
<feature type="region of interest" description="Disordered" evidence="1">
    <location>
        <begin position="106"/>
        <end position="127"/>
    </location>
</feature>
<dbReference type="EMBL" id="MLYV02000045">
    <property type="protein sequence ID" value="PSS37401.1"/>
    <property type="molecule type" value="Genomic_DNA"/>
</dbReference>
<reference evidence="2 3" key="1">
    <citation type="submission" date="2018-02" db="EMBL/GenBank/DDBJ databases">
        <title>Genome sequence of the basidiomycete white-rot fungus Phlebia centrifuga.</title>
        <authorList>
            <person name="Granchi Z."/>
            <person name="Peng M."/>
            <person name="de Vries R.P."/>
            <person name="Hilden K."/>
            <person name="Makela M.R."/>
            <person name="Grigoriev I."/>
            <person name="Riley R."/>
        </authorList>
    </citation>
    <scope>NUCLEOTIDE SEQUENCE [LARGE SCALE GENOMIC DNA]</scope>
    <source>
        <strain evidence="2 3">FBCC195</strain>
    </source>
</reference>
<accession>A0A2R6S536</accession>
<evidence type="ECO:0000313" key="2">
    <source>
        <dbReference type="EMBL" id="PSS37401.1"/>
    </source>
</evidence>
<dbReference type="AlphaFoldDB" id="A0A2R6S536"/>
<keyword evidence="3" id="KW-1185">Reference proteome</keyword>
<proteinExistence type="predicted"/>
<sequence>MPEYLFPVPARLVARRTNDRSLIWSTKELLVLAASRNQQPKFKWFFQTQFDSSSLNQWSPSSYVLGSRASGVTQSIWVVCRKDDRRVQVTKNARIGLRLESQALGTAMSTGPSREVAQVWRPSEDLH</sequence>
<name>A0A2R6S536_9APHY</name>